<dbReference type="InParanoid" id="A0A3N4LBJ9"/>
<keyword evidence="3" id="KW-1185">Reference proteome</keyword>
<proteinExistence type="predicted"/>
<dbReference type="AlphaFoldDB" id="A0A3N4LBJ9"/>
<sequence length="56" mass="6046">MAAALRITTMRSSIRGLQLPLLSYRYGRLKPYGPSPSAPPSIGTSPRRPLPPAKAK</sequence>
<evidence type="ECO:0000313" key="3">
    <source>
        <dbReference type="Proteomes" id="UP000267821"/>
    </source>
</evidence>
<organism evidence="2 3">
    <name type="scientific">Terfezia boudieri ATCC MYA-4762</name>
    <dbReference type="NCBI Taxonomy" id="1051890"/>
    <lineage>
        <taxon>Eukaryota</taxon>
        <taxon>Fungi</taxon>
        <taxon>Dikarya</taxon>
        <taxon>Ascomycota</taxon>
        <taxon>Pezizomycotina</taxon>
        <taxon>Pezizomycetes</taxon>
        <taxon>Pezizales</taxon>
        <taxon>Pezizaceae</taxon>
        <taxon>Terfezia</taxon>
    </lineage>
</organism>
<reference evidence="2 3" key="1">
    <citation type="journal article" date="2018" name="Nat. Ecol. Evol.">
        <title>Pezizomycetes genomes reveal the molecular basis of ectomycorrhizal truffle lifestyle.</title>
        <authorList>
            <person name="Murat C."/>
            <person name="Payen T."/>
            <person name="Noel B."/>
            <person name="Kuo A."/>
            <person name="Morin E."/>
            <person name="Chen J."/>
            <person name="Kohler A."/>
            <person name="Krizsan K."/>
            <person name="Balestrini R."/>
            <person name="Da Silva C."/>
            <person name="Montanini B."/>
            <person name="Hainaut M."/>
            <person name="Levati E."/>
            <person name="Barry K.W."/>
            <person name="Belfiori B."/>
            <person name="Cichocki N."/>
            <person name="Clum A."/>
            <person name="Dockter R.B."/>
            <person name="Fauchery L."/>
            <person name="Guy J."/>
            <person name="Iotti M."/>
            <person name="Le Tacon F."/>
            <person name="Lindquist E.A."/>
            <person name="Lipzen A."/>
            <person name="Malagnac F."/>
            <person name="Mello A."/>
            <person name="Molinier V."/>
            <person name="Miyauchi S."/>
            <person name="Poulain J."/>
            <person name="Riccioni C."/>
            <person name="Rubini A."/>
            <person name="Sitrit Y."/>
            <person name="Splivallo R."/>
            <person name="Traeger S."/>
            <person name="Wang M."/>
            <person name="Zifcakova L."/>
            <person name="Wipf D."/>
            <person name="Zambonelli A."/>
            <person name="Paolocci F."/>
            <person name="Nowrousian M."/>
            <person name="Ottonello S."/>
            <person name="Baldrian P."/>
            <person name="Spatafora J.W."/>
            <person name="Henrissat B."/>
            <person name="Nagy L.G."/>
            <person name="Aury J.M."/>
            <person name="Wincker P."/>
            <person name="Grigoriev I.V."/>
            <person name="Bonfante P."/>
            <person name="Martin F.M."/>
        </authorList>
    </citation>
    <scope>NUCLEOTIDE SEQUENCE [LARGE SCALE GENOMIC DNA]</scope>
    <source>
        <strain evidence="2 3">ATCC MYA-4762</strain>
    </source>
</reference>
<evidence type="ECO:0000313" key="2">
    <source>
        <dbReference type="EMBL" id="RPB20056.1"/>
    </source>
</evidence>
<evidence type="ECO:0000256" key="1">
    <source>
        <dbReference type="SAM" id="MobiDB-lite"/>
    </source>
</evidence>
<protein>
    <submittedName>
        <fullName evidence="2">Uncharacterized protein</fullName>
    </submittedName>
</protein>
<accession>A0A3N4LBJ9</accession>
<feature type="non-terminal residue" evidence="2">
    <location>
        <position position="56"/>
    </location>
</feature>
<name>A0A3N4LBJ9_9PEZI</name>
<dbReference type="EMBL" id="ML121578">
    <property type="protein sequence ID" value="RPB20056.1"/>
    <property type="molecule type" value="Genomic_DNA"/>
</dbReference>
<gene>
    <name evidence="2" type="ORF">L211DRAFT_842090</name>
</gene>
<feature type="region of interest" description="Disordered" evidence="1">
    <location>
        <begin position="30"/>
        <end position="56"/>
    </location>
</feature>
<dbReference type="Proteomes" id="UP000267821">
    <property type="component" value="Unassembled WGS sequence"/>
</dbReference>